<reference evidence="1 2" key="1">
    <citation type="submission" date="2016-03" db="EMBL/GenBank/DDBJ databases">
        <title>Whole genome sequencing of Grifola frondosa 9006-11.</title>
        <authorList>
            <person name="Min B."/>
            <person name="Park H."/>
            <person name="Kim J.-G."/>
            <person name="Cho H."/>
            <person name="Oh Y.-L."/>
            <person name="Kong W.-S."/>
            <person name="Choi I.-G."/>
        </authorList>
    </citation>
    <scope>NUCLEOTIDE SEQUENCE [LARGE SCALE GENOMIC DNA]</scope>
    <source>
        <strain evidence="1 2">9006-11</strain>
    </source>
</reference>
<comment type="caution">
    <text evidence="1">The sequence shown here is derived from an EMBL/GenBank/DDBJ whole genome shotgun (WGS) entry which is preliminary data.</text>
</comment>
<dbReference type="AlphaFoldDB" id="A0A1C7MP37"/>
<accession>A0A1C7MP37</accession>
<evidence type="ECO:0008006" key="3">
    <source>
        <dbReference type="Google" id="ProtNLM"/>
    </source>
</evidence>
<evidence type="ECO:0000313" key="1">
    <source>
        <dbReference type="EMBL" id="OBZ78179.1"/>
    </source>
</evidence>
<dbReference type="EMBL" id="LUGG01000002">
    <property type="protein sequence ID" value="OBZ78179.1"/>
    <property type="molecule type" value="Genomic_DNA"/>
</dbReference>
<sequence>MKYYKAAIRNRRTLARLARTCTTFTDPALGVLWDTLGDIIPLLKISRSIQLVCINSRSLQYSLCEDVPSDGRDWLRLREYARRSCAVDQVISAWETIYSFPGLTDLTVDFGHYDDIFPDGTGFAALRSLAATGMPSALTQLISSITSDHVQSLVLYQRNVSRYTERMQNLCSKFASSLREVSYTAIWVPTHHTVISSISHIRSFLDAHELECLKTTIYGTTFATDADFHQMARSWPKLRKFVHHLEPRPLSDYSDCSPPSSRTLLSFACNCPSLTELSIHPLHLNSSLTLNGQPVPRLYHGLRCLQLYGPVLWNADPMSLALLLDRLFPYLDSAGLLNEDGLDAEWAKVLTILWEWKEARRSQALSAGQAGSQPAVSMSTSTSSPSGYIPTSHRTSVASLKGFACTPFIIIPMTVARFLAHEDSYQ</sequence>
<organism evidence="1 2">
    <name type="scientific">Grifola frondosa</name>
    <name type="common">Maitake</name>
    <name type="synonym">Polyporus frondosus</name>
    <dbReference type="NCBI Taxonomy" id="5627"/>
    <lineage>
        <taxon>Eukaryota</taxon>
        <taxon>Fungi</taxon>
        <taxon>Dikarya</taxon>
        <taxon>Basidiomycota</taxon>
        <taxon>Agaricomycotina</taxon>
        <taxon>Agaricomycetes</taxon>
        <taxon>Polyporales</taxon>
        <taxon>Grifolaceae</taxon>
        <taxon>Grifola</taxon>
    </lineage>
</organism>
<keyword evidence="2" id="KW-1185">Reference proteome</keyword>
<dbReference type="OMA" id="SAWETIY"/>
<protein>
    <recommendedName>
        <fullName evidence="3">F-box domain-containing protein</fullName>
    </recommendedName>
</protein>
<dbReference type="OrthoDB" id="2743820at2759"/>
<name>A0A1C7MP37_GRIFR</name>
<proteinExistence type="predicted"/>
<gene>
    <name evidence="1" type="ORF">A0H81_02713</name>
</gene>
<evidence type="ECO:0000313" key="2">
    <source>
        <dbReference type="Proteomes" id="UP000092993"/>
    </source>
</evidence>
<dbReference type="Proteomes" id="UP000092993">
    <property type="component" value="Unassembled WGS sequence"/>
</dbReference>